<dbReference type="SMART" id="SM00516">
    <property type="entry name" value="SEC14"/>
    <property type="match status" value="1"/>
</dbReference>
<accession>A0A1I8PTN8</accession>
<gene>
    <name evidence="2" type="primary">106085623</name>
</gene>
<dbReference type="SMART" id="SM01100">
    <property type="entry name" value="CRAL_TRIO_N"/>
    <property type="match status" value="1"/>
</dbReference>
<dbReference type="VEuPathDB" id="VectorBase:SCAU010995"/>
<dbReference type="GO" id="GO:0016020">
    <property type="term" value="C:membrane"/>
    <property type="evidence" value="ECO:0007669"/>
    <property type="project" value="TreeGrafter"/>
</dbReference>
<dbReference type="OrthoDB" id="6682367at2759"/>
<sequence>MANIKPLDDKLQTVAIEELGEVPKRIPEDLLALRQWLQRQPHLRYRDDDQFLIQFLRGCKYSLERAKEKLDMYYSLKTKYPDMMNLLNVHDEKFRAISRLGFFQAMPKPLNGIGPRIGILQFNFSAHKYNIEEMFQIVTAMHELMIMQDPYACINGIIYIVDYAKATASHYLQLTPNFCKKILSFMEKSMPFRIKSVYYINTSSAAQQFFKIIVPFMSEKLQKRLHVMGDNLQEMQQDLTLQCLPKDYGGEMPSVAELALEYDKTWNDNEEFFKQNANFGTNESLRPGKPLDIDGLFGVGGTFRKLNVD</sequence>
<dbReference type="KEGG" id="scac:106085623"/>
<name>A0A1I8PTN8_STOCA</name>
<dbReference type="SUPFAM" id="SSF46938">
    <property type="entry name" value="CRAL/TRIO N-terminal domain"/>
    <property type="match status" value="1"/>
</dbReference>
<dbReference type="Gene3D" id="1.10.8.20">
    <property type="entry name" value="N-terminal domain of phosphatidylinositol transfer protein sec14p"/>
    <property type="match status" value="1"/>
</dbReference>
<dbReference type="InterPro" id="IPR011074">
    <property type="entry name" value="CRAL/TRIO_N_dom"/>
</dbReference>
<evidence type="ECO:0000259" key="1">
    <source>
        <dbReference type="PROSITE" id="PS50191"/>
    </source>
</evidence>
<dbReference type="GO" id="GO:1902936">
    <property type="term" value="F:phosphatidylinositol bisphosphate binding"/>
    <property type="evidence" value="ECO:0007669"/>
    <property type="project" value="TreeGrafter"/>
</dbReference>
<dbReference type="PROSITE" id="PS50191">
    <property type="entry name" value="CRAL_TRIO"/>
    <property type="match status" value="1"/>
</dbReference>
<protein>
    <recommendedName>
        <fullName evidence="1">CRAL-TRIO domain-containing protein</fullName>
    </recommendedName>
</protein>
<feature type="domain" description="CRAL-TRIO" evidence="1">
    <location>
        <begin position="129"/>
        <end position="256"/>
    </location>
</feature>
<dbReference type="Proteomes" id="UP000095300">
    <property type="component" value="Unassembled WGS sequence"/>
</dbReference>
<evidence type="ECO:0000313" key="3">
    <source>
        <dbReference type="Proteomes" id="UP000095300"/>
    </source>
</evidence>
<dbReference type="Gene3D" id="1.20.5.1200">
    <property type="entry name" value="Alpha-tocopherol transfer"/>
    <property type="match status" value="1"/>
</dbReference>
<dbReference type="EnsemblMetazoa" id="SCAU010995-RA">
    <property type="protein sequence ID" value="SCAU010995-PA"/>
    <property type="gene ID" value="SCAU010995"/>
</dbReference>
<dbReference type="SUPFAM" id="SSF52087">
    <property type="entry name" value="CRAL/TRIO domain"/>
    <property type="match status" value="1"/>
</dbReference>
<dbReference type="InterPro" id="IPR001251">
    <property type="entry name" value="CRAL-TRIO_dom"/>
</dbReference>
<dbReference type="InterPro" id="IPR036865">
    <property type="entry name" value="CRAL-TRIO_dom_sf"/>
</dbReference>
<organism evidence="2 3">
    <name type="scientific">Stomoxys calcitrans</name>
    <name type="common">Stable fly</name>
    <name type="synonym">Conops calcitrans</name>
    <dbReference type="NCBI Taxonomy" id="35570"/>
    <lineage>
        <taxon>Eukaryota</taxon>
        <taxon>Metazoa</taxon>
        <taxon>Ecdysozoa</taxon>
        <taxon>Arthropoda</taxon>
        <taxon>Hexapoda</taxon>
        <taxon>Insecta</taxon>
        <taxon>Pterygota</taxon>
        <taxon>Neoptera</taxon>
        <taxon>Endopterygota</taxon>
        <taxon>Diptera</taxon>
        <taxon>Brachycera</taxon>
        <taxon>Muscomorpha</taxon>
        <taxon>Muscoidea</taxon>
        <taxon>Muscidae</taxon>
        <taxon>Stomoxys</taxon>
    </lineage>
</organism>
<dbReference type="Pfam" id="PF00650">
    <property type="entry name" value="CRAL_TRIO"/>
    <property type="match status" value="1"/>
</dbReference>
<proteinExistence type="predicted"/>
<dbReference type="PANTHER" id="PTHR10174">
    <property type="entry name" value="ALPHA-TOCOPHEROL TRANSFER PROTEIN-RELATED"/>
    <property type="match status" value="1"/>
</dbReference>
<reference evidence="2" key="1">
    <citation type="submission" date="2020-05" db="UniProtKB">
        <authorList>
            <consortium name="EnsemblMetazoa"/>
        </authorList>
    </citation>
    <scope>IDENTIFICATION</scope>
    <source>
        <strain evidence="2">USDA</strain>
    </source>
</reference>
<evidence type="ECO:0000313" key="2">
    <source>
        <dbReference type="EnsemblMetazoa" id="SCAU010995-PA"/>
    </source>
</evidence>
<dbReference type="AlphaFoldDB" id="A0A1I8PTN8"/>
<dbReference type="PANTHER" id="PTHR10174:SF216">
    <property type="entry name" value="CRAL-TRIO DOMAIN-CONTAINING PROTEIN-RELATED"/>
    <property type="match status" value="1"/>
</dbReference>
<dbReference type="CDD" id="cd00170">
    <property type="entry name" value="SEC14"/>
    <property type="match status" value="1"/>
</dbReference>
<dbReference type="Gene3D" id="3.40.525.10">
    <property type="entry name" value="CRAL-TRIO lipid binding domain"/>
    <property type="match status" value="1"/>
</dbReference>
<dbReference type="PRINTS" id="PR00180">
    <property type="entry name" value="CRETINALDHBP"/>
</dbReference>
<keyword evidence="3" id="KW-1185">Reference proteome</keyword>
<dbReference type="InterPro" id="IPR036273">
    <property type="entry name" value="CRAL/TRIO_N_dom_sf"/>
</dbReference>